<dbReference type="PROSITE" id="PS00867">
    <property type="entry name" value="CPSASE_2"/>
    <property type="match status" value="1"/>
</dbReference>
<feature type="domain" description="Lipoyl-binding" evidence="9">
    <location>
        <begin position="1181"/>
        <end position="1259"/>
    </location>
</feature>
<dbReference type="SUPFAM" id="SSF52440">
    <property type="entry name" value="PreATP-grasp domain"/>
    <property type="match status" value="1"/>
</dbReference>
<dbReference type="InterPro" id="IPR016185">
    <property type="entry name" value="PreATP-grasp_dom_sf"/>
</dbReference>
<dbReference type="PROSITE" id="PS50968">
    <property type="entry name" value="BIOTINYL_LIPOYL"/>
    <property type="match status" value="1"/>
</dbReference>
<dbReference type="SUPFAM" id="SSF160467">
    <property type="entry name" value="PH0987 N-terminal domain-like"/>
    <property type="match status" value="1"/>
</dbReference>
<proteinExistence type="predicted"/>
<dbReference type="InterPro" id="IPR005481">
    <property type="entry name" value="BC-like_N"/>
</dbReference>
<dbReference type="GO" id="GO:0016787">
    <property type="term" value="F:hydrolase activity"/>
    <property type="evidence" value="ECO:0007669"/>
    <property type="project" value="UniProtKB-KW"/>
</dbReference>
<dbReference type="Pfam" id="PF00364">
    <property type="entry name" value="Biotin_lipoyl"/>
    <property type="match status" value="1"/>
</dbReference>
<name>A0A7Z0ENN6_9ACTN</name>
<gene>
    <name evidence="12" type="ORF">HNR10_003348</name>
</gene>
<keyword evidence="3 7" id="KW-0547">Nucleotide-binding</keyword>
<evidence type="ECO:0000259" key="10">
    <source>
        <dbReference type="PROSITE" id="PS50975"/>
    </source>
</evidence>
<keyword evidence="13" id="KW-1185">Reference proteome</keyword>
<dbReference type="Pfam" id="PF02785">
    <property type="entry name" value="Biotin_carb_C"/>
    <property type="match status" value="1"/>
</dbReference>
<dbReference type="GO" id="GO:0004847">
    <property type="term" value="F:urea carboxylase activity"/>
    <property type="evidence" value="ECO:0007669"/>
    <property type="project" value="UniProtKB-EC"/>
</dbReference>
<dbReference type="CDD" id="cd06850">
    <property type="entry name" value="biotinyl_domain"/>
    <property type="match status" value="1"/>
</dbReference>
<dbReference type="PANTHER" id="PTHR18866:SF128">
    <property type="entry name" value="UREA AMIDOLYASE"/>
    <property type="match status" value="1"/>
</dbReference>
<feature type="domain" description="ATP-grasp" evidence="10">
    <location>
        <begin position="146"/>
        <end position="343"/>
    </location>
</feature>
<evidence type="ECO:0000259" key="9">
    <source>
        <dbReference type="PROSITE" id="PS50968"/>
    </source>
</evidence>
<dbReference type="InterPro" id="IPR003778">
    <property type="entry name" value="CT_A_B"/>
</dbReference>
<dbReference type="Gene3D" id="2.40.50.100">
    <property type="match status" value="1"/>
</dbReference>
<evidence type="ECO:0000256" key="2">
    <source>
        <dbReference type="ARBA" id="ARBA00022598"/>
    </source>
</evidence>
<dbReference type="AlphaFoldDB" id="A0A7Z0ENN6"/>
<dbReference type="Proteomes" id="UP000572051">
    <property type="component" value="Unassembled WGS sequence"/>
</dbReference>
<dbReference type="Pfam" id="PF02682">
    <property type="entry name" value="CT_C_D"/>
    <property type="match status" value="1"/>
</dbReference>
<dbReference type="InterPro" id="IPR029000">
    <property type="entry name" value="Cyclophilin-like_dom_sf"/>
</dbReference>
<dbReference type="InterPro" id="IPR005482">
    <property type="entry name" value="Biotin_COase_C"/>
</dbReference>
<dbReference type="SUPFAM" id="SSF50891">
    <property type="entry name" value="Cyclophilin-like"/>
    <property type="match status" value="2"/>
</dbReference>
<dbReference type="EMBL" id="JACCFS010000001">
    <property type="protein sequence ID" value="NYJ35467.1"/>
    <property type="molecule type" value="Genomic_DNA"/>
</dbReference>
<reference evidence="12 13" key="1">
    <citation type="submission" date="2020-07" db="EMBL/GenBank/DDBJ databases">
        <title>Sequencing the genomes of 1000 actinobacteria strains.</title>
        <authorList>
            <person name="Klenk H.-P."/>
        </authorList>
    </citation>
    <scope>NUCLEOTIDE SEQUENCE [LARGE SCALE GENOMIC DNA]</scope>
    <source>
        <strain evidence="12 13">DSM 44442</strain>
    </source>
</reference>
<dbReference type="InterPro" id="IPR000089">
    <property type="entry name" value="Biotin_lipoyl"/>
</dbReference>
<evidence type="ECO:0000256" key="7">
    <source>
        <dbReference type="PROSITE-ProRule" id="PRU00409"/>
    </source>
</evidence>
<organism evidence="12 13">
    <name type="scientific">Nocardiopsis aegyptia</name>
    <dbReference type="NCBI Taxonomy" id="220378"/>
    <lineage>
        <taxon>Bacteria</taxon>
        <taxon>Bacillati</taxon>
        <taxon>Actinomycetota</taxon>
        <taxon>Actinomycetes</taxon>
        <taxon>Streptosporangiales</taxon>
        <taxon>Nocardiopsidaceae</taxon>
        <taxon>Nocardiopsis</taxon>
    </lineage>
</organism>
<feature type="compositionally biased region" description="Low complexity" evidence="8">
    <location>
        <begin position="1"/>
        <end position="23"/>
    </location>
</feature>
<dbReference type="SMART" id="SM00797">
    <property type="entry name" value="AHS2"/>
    <property type="match status" value="1"/>
</dbReference>
<dbReference type="SUPFAM" id="SSF56059">
    <property type="entry name" value="Glutathione synthetase ATP-binding domain-like"/>
    <property type="match status" value="1"/>
</dbReference>
<evidence type="ECO:0000256" key="4">
    <source>
        <dbReference type="ARBA" id="ARBA00022801"/>
    </source>
</evidence>
<evidence type="ECO:0000256" key="3">
    <source>
        <dbReference type="ARBA" id="ARBA00022741"/>
    </source>
</evidence>
<comment type="cofactor">
    <cofactor evidence="1">
        <name>biotin</name>
        <dbReference type="ChEBI" id="CHEBI:57586"/>
    </cofactor>
</comment>
<dbReference type="SMART" id="SM00878">
    <property type="entry name" value="Biotin_carb_C"/>
    <property type="match status" value="1"/>
</dbReference>
<keyword evidence="4" id="KW-0378">Hydrolase</keyword>
<feature type="region of interest" description="Disordered" evidence="8">
    <location>
        <begin position="368"/>
        <end position="433"/>
    </location>
</feature>
<dbReference type="Gene3D" id="3.30.470.20">
    <property type="entry name" value="ATP-grasp fold, B domain"/>
    <property type="match status" value="1"/>
</dbReference>
<dbReference type="EC" id="6.3.4.6" evidence="12"/>
<dbReference type="InterPro" id="IPR005479">
    <property type="entry name" value="CPAse_ATP-bd"/>
</dbReference>
<dbReference type="PROSITE" id="PS50979">
    <property type="entry name" value="BC"/>
    <property type="match status" value="1"/>
</dbReference>
<dbReference type="InterPro" id="IPR011764">
    <property type="entry name" value="Biotin_carboxylation_dom"/>
</dbReference>
<evidence type="ECO:0000313" key="13">
    <source>
        <dbReference type="Proteomes" id="UP000572051"/>
    </source>
</evidence>
<dbReference type="InterPro" id="IPR011053">
    <property type="entry name" value="Single_hybrid_motif"/>
</dbReference>
<dbReference type="NCBIfam" id="TIGR00724">
    <property type="entry name" value="urea_amlyse_rel"/>
    <property type="match status" value="1"/>
</dbReference>
<dbReference type="SUPFAM" id="SSF51230">
    <property type="entry name" value="Single hybrid motif"/>
    <property type="match status" value="1"/>
</dbReference>
<keyword evidence="5 7" id="KW-0067">ATP-binding</keyword>
<keyword evidence="2 12" id="KW-0436">Ligase</keyword>
<dbReference type="GO" id="GO:0005524">
    <property type="term" value="F:ATP binding"/>
    <property type="evidence" value="ECO:0007669"/>
    <property type="project" value="UniProtKB-UniRule"/>
</dbReference>
<evidence type="ECO:0000256" key="5">
    <source>
        <dbReference type="ARBA" id="ARBA00022840"/>
    </source>
</evidence>
<evidence type="ECO:0000256" key="6">
    <source>
        <dbReference type="ARBA" id="ARBA00023267"/>
    </source>
</evidence>
<dbReference type="Pfam" id="PF00289">
    <property type="entry name" value="Biotin_carb_N"/>
    <property type="match status" value="1"/>
</dbReference>
<dbReference type="Gene3D" id="3.30.1360.40">
    <property type="match status" value="1"/>
</dbReference>
<dbReference type="InterPro" id="IPR050856">
    <property type="entry name" value="Biotin_carboxylase_complex"/>
</dbReference>
<feature type="domain" description="Biotin carboxylation" evidence="11">
    <location>
        <begin position="27"/>
        <end position="513"/>
    </location>
</feature>
<dbReference type="RefSeq" id="WP_179824631.1">
    <property type="nucleotide sequence ID" value="NZ_JACCFS010000001.1"/>
</dbReference>
<evidence type="ECO:0000256" key="1">
    <source>
        <dbReference type="ARBA" id="ARBA00001953"/>
    </source>
</evidence>
<comment type="caution">
    <text evidence="12">The sequence shown here is derived from an EMBL/GenBank/DDBJ whole genome shotgun (WGS) entry which is preliminary data.</text>
</comment>
<evidence type="ECO:0000256" key="8">
    <source>
        <dbReference type="SAM" id="MobiDB-lite"/>
    </source>
</evidence>
<protein>
    <submittedName>
        <fullName evidence="12">Urea carboxylase</fullName>
        <ecNumber evidence="12">6.3.4.6</ecNumber>
    </submittedName>
</protein>
<dbReference type="InterPro" id="IPR011054">
    <property type="entry name" value="Rudment_hybrid_motif"/>
</dbReference>
<accession>A0A7Z0ENN6</accession>
<dbReference type="PROSITE" id="PS00188">
    <property type="entry name" value="BIOTIN"/>
    <property type="match status" value="1"/>
</dbReference>
<evidence type="ECO:0000259" key="11">
    <source>
        <dbReference type="PROSITE" id="PS50979"/>
    </source>
</evidence>
<dbReference type="Pfam" id="PF02626">
    <property type="entry name" value="CT_A_B"/>
    <property type="match status" value="1"/>
</dbReference>
<dbReference type="InterPro" id="IPR011761">
    <property type="entry name" value="ATP-grasp"/>
</dbReference>
<dbReference type="InterPro" id="IPR001882">
    <property type="entry name" value="Biotin_BS"/>
</dbReference>
<dbReference type="SMART" id="SM00796">
    <property type="entry name" value="AHS1"/>
    <property type="match status" value="1"/>
</dbReference>
<dbReference type="InterPro" id="IPR003833">
    <property type="entry name" value="CT_C_D"/>
</dbReference>
<dbReference type="PANTHER" id="PTHR18866">
    <property type="entry name" value="CARBOXYLASE:PYRUVATE/ACETYL-COA/PROPIONYL-COA CARBOXYLASE"/>
    <property type="match status" value="1"/>
</dbReference>
<dbReference type="SUPFAM" id="SSF51246">
    <property type="entry name" value="Rudiment single hybrid motif"/>
    <property type="match status" value="1"/>
</dbReference>
<dbReference type="FunFam" id="3.40.50.20:FF:000010">
    <property type="entry name" value="Propionyl-CoA carboxylase subunit alpha"/>
    <property type="match status" value="1"/>
</dbReference>
<keyword evidence="6" id="KW-0092">Biotin</keyword>
<evidence type="ECO:0000313" key="12">
    <source>
        <dbReference type="EMBL" id="NYJ35467.1"/>
    </source>
</evidence>
<dbReference type="Gene3D" id="2.40.100.10">
    <property type="entry name" value="Cyclophilin-like"/>
    <property type="match status" value="2"/>
</dbReference>
<dbReference type="Pfam" id="PF02786">
    <property type="entry name" value="CPSase_L_D2"/>
    <property type="match status" value="1"/>
</dbReference>
<dbReference type="PROSITE" id="PS50975">
    <property type="entry name" value="ATP_GRASP"/>
    <property type="match status" value="1"/>
</dbReference>
<sequence>MTGAPTPSSATSTPPTASGSRPAGPLGGRTLLVANRGEIAVRVLRTARRLGLRTVAVHSEADRGAPHVRLADTAVALGPTPAADSYLRGDLVLEAALEAGADAVHPGYGFLSENADFARACEDAGIAFVGPTPAQIDLFGAKHTARAAAEAAGVPLLAGTGLLDGPDHARAEAERIGYPVMLKATAGGGGIGMRACADAAALTEAWDSVRRTAGSGFGSTDVFLERMVTGARHVEVQVFGFGDGRVLALGDRDCTLQRRNQKVCEEAPAPALPDAVRERITEAAVGLAASVSYRSVGTVEYVYDAAREEAAFLEVNTRLQVEHGVTEAVYGVDLVEWMLRLALGGADDLPREAPEPRGHAVQARVYAEDPDAGDRPSAGRLTHVSFPDHALGGDPVPGALGASATPGAHGTPGASGVASGAGEVPQPAGTPLPRVDTWVETGTEVTAAYDPLLAKVIEHGPDRTAAWARLGAALDGTRVQGVATNLGVLRAVCEHPDVAAAAHTTATLAGVTDPAPRVRVVTAGTRTTVQEWPGRTGLWHVGVPPSGPMDALSFRLGNEALGNHEGAPGLECVLDGPELVFTAACRVCVTGAPAAVAVDGAPVPQWRPVEVPAGGTLRVGSADGAGLRVYVLFEGGLDVAPVLGSAATFDLGGFGGYTGGPLQPGDVLRPAPPTTGAARPASAEVPPERRPVIGHAWHVGVLEGPHAAPEFLTEQDVADFYAAEFTVHFNSSRTGVRLTGPKPRWARPDGGEAGLHPSNIHDTAYTVGAVDYTGDLPILLGPDGPSLGGFVCPATVATGERWKLGQLRPGDTVRFVPISETAAEAVRARPAAVPLPDRAALSDGGVLARAEATDTRPEVTYRRGGDDNLLVEYGPMRLDLGLRMRVHALAEQIALERPAGIVDVTPGIRSLQIHTDPDVLPVSRLLGLVREAEERIAPTSDLTVPSRTVHLPLSWDDPATREAIERYMSGVRDDAPWCPWNIEFIRRVNGLDSVDDVYRTVFDAEYLVLGLGDVYLGAPVATPLDPRHRLVTTKYNPARTWTPQNAVGIGGAYLCVYGMEGPGGYQFVGRTVQVWSTWRQDGPFDPGSPSLLRFFDRISWYPVEADELLEMRAEMAAGRLDLAIEDGEFSLGEHERFLADNAAGIEAFAARQGAAFAAERAAWEAAGEFDPRPEPEPAPVRARVTAPAGGHVVESPLTATVWRVGAAPGDTVAADQELVSLEAMKTEVPMRAREAGEIVEVLVKPGDQVAPGDALAVVGPPR</sequence>
<dbReference type="GO" id="GO:0046872">
    <property type="term" value="F:metal ion binding"/>
    <property type="evidence" value="ECO:0007669"/>
    <property type="project" value="InterPro"/>
</dbReference>
<feature type="region of interest" description="Disordered" evidence="8">
    <location>
        <begin position="1"/>
        <end position="27"/>
    </location>
</feature>
<dbReference type="PROSITE" id="PS00866">
    <property type="entry name" value="CPSASE_1"/>
    <property type="match status" value="1"/>
</dbReference>